<evidence type="ECO:0000313" key="5">
    <source>
        <dbReference type="Proteomes" id="UP000051010"/>
    </source>
</evidence>
<dbReference type="Pfam" id="PF00936">
    <property type="entry name" value="BMC"/>
    <property type="match status" value="1"/>
</dbReference>
<comment type="subcellular location">
    <subcellularLocation>
        <location evidence="1">Bacterial microcompartment</location>
    </subcellularLocation>
</comment>
<dbReference type="Proteomes" id="UP000051010">
    <property type="component" value="Unassembled WGS sequence"/>
</dbReference>
<dbReference type="AlphaFoldDB" id="A0A0R1YMW9"/>
<gene>
    <name evidence="4" type="ORF">FD47_GL001147</name>
</gene>
<dbReference type="PROSITE" id="PS51931">
    <property type="entry name" value="BMC_CP"/>
    <property type="match status" value="1"/>
</dbReference>
<dbReference type="InterPro" id="IPR037233">
    <property type="entry name" value="CcmK-like_sf"/>
</dbReference>
<dbReference type="Gene3D" id="3.30.70.1710">
    <property type="match status" value="2"/>
</dbReference>
<evidence type="ECO:0000256" key="2">
    <source>
        <dbReference type="ARBA" id="ARBA00024446"/>
    </source>
</evidence>
<dbReference type="GO" id="GO:0031469">
    <property type="term" value="C:bacterial microcompartment"/>
    <property type="evidence" value="ECO:0007669"/>
    <property type="project" value="UniProtKB-SubCell"/>
</dbReference>
<dbReference type="PIRSF" id="PIRSF012290">
    <property type="entry name" value="EutL_PduB"/>
    <property type="match status" value="1"/>
</dbReference>
<dbReference type="SUPFAM" id="SSF143414">
    <property type="entry name" value="CcmK-like"/>
    <property type="match status" value="1"/>
</dbReference>
<organism evidence="4 5">
    <name type="scientific">Lentilactobacillus parafarraginis DSM 18390 = JCM 14109</name>
    <dbReference type="NCBI Taxonomy" id="1423786"/>
    <lineage>
        <taxon>Bacteria</taxon>
        <taxon>Bacillati</taxon>
        <taxon>Bacillota</taxon>
        <taxon>Bacilli</taxon>
        <taxon>Lactobacillales</taxon>
        <taxon>Lactobacillaceae</taxon>
        <taxon>Lentilactobacillus</taxon>
    </lineage>
</organism>
<comment type="caution">
    <text evidence="4">The sequence shown here is derived from an EMBL/GenBank/DDBJ whole genome shotgun (WGS) entry which is preliminary data.</text>
</comment>
<dbReference type="SMART" id="SM00877">
    <property type="entry name" value="BMC"/>
    <property type="match status" value="2"/>
</dbReference>
<name>A0A0R1YMW9_9LACO</name>
<dbReference type="RefSeq" id="WP_054734270.1">
    <property type="nucleotide sequence ID" value="NZ_AZFZ01000024.1"/>
</dbReference>
<feature type="domain" description="BMC circularly permuted" evidence="3">
    <location>
        <begin position="14"/>
        <end position="127"/>
    </location>
</feature>
<evidence type="ECO:0000256" key="1">
    <source>
        <dbReference type="ARBA" id="ARBA00024322"/>
    </source>
</evidence>
<accession>A0A0R1YMW9</accession>
<protein>
    <submittedName>
        <fullName evidence="4">Microcompartments protein</fullName>
    </submittedName>
</protein>
<dbReference type="InterPro" id="IPR000249">
    <property type="entry name" value="BMC_dom"/>
</dbReference>
<keyword evidence="2" id="KW-1283">Bacterial microcompartment</keyword>
<evidence type="ECO:0000259" key="3">
    <source>
        <dbReference type="PROSITE" id="PS51931"/>
    </source>
</evidence>
<proteinExistence type="predicted"/>
<reference evidence="4 5" key="1">
    <citation type="journal article" date="2015" name="Genome Announc.">
        <title>Expanding the biotechnology potential of lactobacilli through comparative genomics of 213 strains and associated genera.</title>
        <authorList>
            <person name="Sun Z."/>
            <person name="Harris H.M."/>
            <person name="McCann A."/>
            <person name="Guo C."/>
            <person name="Argimon S."/>
            <person name="Zhang W."/>
            <person name="Yang X."/>
            <person name="Jeffery I.B."/>
            <person name="Cooney J.C."/>
            <person name="Kagawa T.F."/>
            <person name="Liu W."/>
            <person name="Song Y."/>
            <person name="Salvetti E."/>
            <person name="Wrobel A."/>
            <person name="Rasinkangas P."/>
            <person name="Parkhill J."/>
            <person name="Rea M.C."/>
            <person name="O'Sullivan O."/>
            <person name="Ritari J."/>
            <person name="Douillard F.P."/>
            <person name="Paul Ross R."/>
            <person name="Yang R."/>
            <person name="Briner A.E."/>
            <person name="Felis G.E."/>
            <person name="de Vos W.M."/>
            <person name="Barrangou R."/>
            <person name="Klaenhammer T.R."/>
            <person name="Caufield P.W."/>
            <person name="Cui Y."/>
            <person name="Zhang H."/>
            <person name="O'Toole P.W."/>
        </authorList>
    </citation>
    <scope>NUCLEOTIDE SEQUENCE [LARGE SCALE GENOMIC DNA]</scope>
    <source>
        <strain evidence="4 5">DSM 18390</strain>
    </source>
</reference>
<dbReference type="EMBL" id="AZFZ01000024">
    <property type="protein sequence ID" value="KRM43934.1"/>
    <property type="molecule type" value="Genomic_DNA"/>
</dbReference>
<dbReference type="NCBIfam" id="NF011944">
    <property type="entry name" value="PRK15415.1"/>
    <property type="match status" value="1"/>
</dbReference>
<evidence type="ECO:0000313" key="4">
    <source>
        <dbReference type="EMBL" id="KRM43934.1"/>
    </source>
</evidence>
<sequence length="238" mass="24936">MIDFLNSTSVAPEFVGADKAGDTIGICIPNVDPQLLEKMHVKKKYSVIGIVSDRTGGGPQLFSMDEGVKSTNTEVIDVEWTNDTKGGGGQGCMIVIGGYDPSDVRQAIKVTFENLHHFFGDVYGNDAGFVELQYTARAAGCLSEGLNAEEGKAFGVLNGCPAAIGIVMADAALKTAGVKTIALATPSHNGSPSNEATLTISGESGAVRQAIIAGRERGLELLGQMGDKPKNDYPSYIH</sequence>
<dbReference type="InterPro" id="IPR009193">
    <property type="entry name" value="EutL_PduB"/>
</dbReference>
<dbReference type="PATRIC" id="fig|1423786.4.peg.1231"/>
<dbReference type="InterPro" id="IPR044870">
    <property type="entry name" value="BMC_CP"/>
</dbReference>